<comment type="caution">
    <text evidence="2">The sequence shown here is derived from an EMBL/GenBank/DDBJ whole genome shotgun (WGS) entry which is preliminary data.</text>
</comment>
<dbReference type="OrthoDB" id="9801785at2"/>
<keyword evidence="3" id="KW-1185">Reference proteome</keyword>
<evidence type="ECO:0000313" key="3">
    <source>
        <dbReference type="Proteomes" id="UP000269692"/>
    </source>
</evidence>
<dbReference type="InterPro" id="IPR036291">
    <property type="entry name" value="NAD(P)-bd_dom_sf"/>
</dbReference>
<reference evidence="2 3" key="1">
    <citation type="submission" date="2018-10" db="EMBL/GenBank/DDBJ databases">
        <title>Xanthobacter tagetidis genome sequencing and assembly.</title>
        <authorList>
            <person name="Maclea K.S."/>
            <person name="Goen A.E."/>
            <person name="Fatima S.A."/>
        </authorList>
    </citation>
    <scope>NUCLEOTIDE SEQUENCE [LARGE SCALE GENOMIC DNA]</scope>
    <source>
        <strain evidence="2 3">ATCC 700314</strain>
    </source>
</reference>
<dbReference type="Proteomes" id="UP000269692">
    <property type="component" value="Unassembled WGS sequence"/>
</dbReference>
<organism evidence="2 3">
    <name type="scientific">Xanthobacter tagetidis</name>
    <dbReference type="NCBI Taxonomy" id="60216"/>
    <lineage>
        <taxon>Bacteria</taxon>
        <taxon>Pseudomonadati</taxon>
        <taxon>Pseudomonadota</taxon>
        <taxon>Alphaproteobacteria</taxon>
        <taxon>Hyphomicrobiales</taxon>
        <taxon>Xanthobacteraceae</taxon>
        <taxon>Xanthobacter</taxon>
    </lineage>
</organism>
<dbReference type="EC" id="4.2.1.45" evidence="2"/>
<dbReference type="Pfam" id="PF16363">
    <property type="entry name" value="GDP_Man_Dehyd"/>
    <property type="match status" value="1"/>
</dbReference>
<sequence>MGSFEGDLRGARILVTGHSGFTGGWASLWLAQIGAEVHGLSLPPETTPNLFEAAGVEAACASSAFADIRDAEAVQAVFDRVRPDLVLHLAAQPLVRRSYRLPIETYAANLMGTVHVLDAARRQEQVKGAVCITTDKVYANRETDYAYHEGDRLGGHDPYSASKACAEIAIESYRSSLPSWGVDMLIASARGGNIIGGGDWSEDRLVPDFARAAARNEALVIRNPKAVRPWQHVLCLCHGYLTLLAEITRGNRAVSDAWNFGPDRADCVTVEEMLKRMAQHWSSLKVEVVPSIQHEAKLLMLDSAKARSALAWQPAWTLAETLAETTGWYRGYYEDPSAARAITLRQIDTYRGRIAAPLPSAGTAHA</sequence>
<dbReference type="GO" id="GO:0047733">
    <property type="term" value="F:CDP-glucose 4,6-dehydratase activity"/>
    <property type="evidence" value="ECO:0007669"/>
    <property type="project" value="UniProtKB-EC"/>
</dbReference>
<dbReference type="SUPFAM" id="SSF51735">
    <property type="entry name" value="NAD(P)-binding Rossmann-fold domains"/>
    <property type="match status" value="1"/>
</dbReference>
<protein>
    <submittedName>
        <fullName evidence="2">CDP-glucose 4,6-dehydratase</fullName>
        <ecNumber evidence="2">4.2.1.45</ecNumber>
    </submittedName>
</protein>
<evidence type="ECO:0000259" key="1">
    <source>
        <dbReference type="Pfam" id="PF16363"/>
    </source>
</evidence>
<dbReference type="AlphaFoldDB" id="A0A3L7AKC0"/>
<dbReference type="NCBIfam" id="TIGR02622">
    <property type="entry name" value="CDP_4_6_dhtase"/>
    <property type="match status" value="1"/>
</dbReference>
<dbReference type="InterPro" id="IPR013445">
    <property type="entry name" value="CDP_4_6_deHydtase"/>
</dbReference>
<dbReference type="Gene3D" id="3.40.50.720">
    <property type="entry name" value="NAD(P)-binding Rossmann-like Domain"/>
    <property type="match status" value="1"/>
</dbReference>
<feature type="domain" description="NAD(P)-binding" evidence="1">
    <location>
        <begin position="14"/>
        <end position="325"/>
    </location>
</feature>
<evidence type="ECO:0000313" key="2">
    <source>
        <dbReference type="EMBL" id="RLP80464.1"/>
    </source>
</evidence>
<dbReference type="RefSeq" id="WP_121622258.1">
    <property type="nucleotide sequence ID" value="NZ_JACIIW010000006.1"/>
</dbReference>
<dbReference type="Gene3D" id="3.90.25.10">
    <property type="entry name" value="UDP-galactose 4-epimerase, domain 1"/>
    <property type="match status" value="1"/>
</dbReference>
<name>A0A3L7AKC0_9HYPH</name>
<dbReference type="EMBL" id="RCTF01000003">
    <property type="protein sequence ID" value="RLP80464.1"/>
    <property type="molecule type" value="Genomic_DNA"/>
</dbReference>
<gene>
    <name evidence="2" type="primary">rfbG</name>
    <name evidence="2" type="ORF">D9R14_05245</name>
</gene>
<keyword evidence="2" id="KW-0456">Lyase</keyword>
<dbReference type="PANTHER" id="PTHR43000">
    <property type="entry name" value="DTDP-D-GLUCOSE 4,6-DEHYDRATASE-RELATED"/>
    <property type="match status" value="1"/>
</dbReference>
<dbReference type="InterPro" id="IPR016040">
    <property type="entry name" value="NAD(P)-bd_dom"/>
</dbReference>
<accession>A0A3L7AKC0</accession>
<proteinExistence type="predicted"/>